<accession>A0ABT0JY16</accession>
<organism evidence="2 3">
    <name type="scientific">Frankia umida</name>
    <dbReference type="NCBI Taxonomy" id="573489"/>
    <lineage>
        <taxon>Bacteria</taxon>
        <taxon>Bacillati</taxon>
        <taxon>Actinomycetota</taxon>
        <taxon>Actinomycetes</taxon>
        <taxon>Frankiales</taxon>
        <taxon>Frankiaceae</taxon>
        <taxon>Frankia</taxon>
    </lineage>
</organism>
<dbReference type="InterPro" id="IPR011195">
    <property type="entry name" value="UCP010256"/>
</dbReference>
<comment type="caution">
    <text evidence="2">The sequence shown here is derived from an EMBL/GenBank/DDBJ whole genome shotgun (WGS) entry which is preliminary data.</text>
</comment>
<evidence type="ECO:0000313" key="3">
    <source>
        <dbReference type="Proteomes" id="UP001201873"/>
    </source>
</evidence>
<feature type="region of interest" description="Disordered" evidence="1">
    <location>
        <begin position="80"/>
        <end position="111"/>
    </location>
</feature>
<dbReference type="InterPro" id="IPR008912">
    <property type="entry name" value="Uncharacterised_CoxE"/>
</dbReference>
<gene>
    <name evidence="2" type="ORF">MXD59_11455</name>
</gene>
<dbReference type="Proteomes" id="UP001201873">
    <property type="component" value="Unassembled WGS sequence"/>
</dbReference>
<reference evidence="2 3" key="1">
    <citation type="submission" date="2022-04" db="EMBL/GenBank/DDBJ databases">
        <title>Genome diversity in the genus Frankia.</title>
        <authorList>
            <person name="Carlos-Shanley C."/>
            <person name="Hahn D."/>
        </authorList>
    </citation>
    <scope>NUCLEOTIDE SEQUENCE [LARGE SCALE GENOMIC DNA]</scope>
    <source>
        <strain evidence="2 3">Ag45/Mut15</strain>
    </source>
</reference>
<dbReference type="PIRSF" id="PIRSF010256">
    <property type="entry name" value="CoxE_vWa"/>
    <property type="match status" value="1"/>
</dbReference>
<dbReference type="PANTHER" id="PTHR39338">
    <property type="entry name" value="BLL5662 PROTEIN-RELATED"/>
    <property type="match status" value="1"/>
</dbReference>
<evidence type="ECO:0000313" key="2">
    <source>
        <dbReference type="EMBL" id="MCK9876381.1"/>
    </source>
</evidence>
<protein>
    <submittedName>
        <fullName evidence="2">VWA domain-containing protein</fullName>
    </submittedName>
</protein>
<dbReference type="EMBL" id="JALKFT010000009">
    <property type="protein sequence ID" value="MCK9876381.1"/>
    <property type="molecule type" value="Genomic_DNA"/>
</dbReference>
<dbReference type="InterPro" id="IPR036465">
    <property type="entry name" value="vWFA_dom_sf"/>
</dbReference>
<dbReference type="Pfam" id="PF05762">
    <property type="entry name" value="VWA_CoxE"/>
    <property type="match status" value="1"/>
</dbReference>
<dbReference type="SUPFAM" id="SSF53300">
    <property type="entry name" value="vWA-like"/>
    <property type="match status" value="1"/>
</dbReference>
<proteinExistence type="predicted"/>
<keyword evidence="3" id="KW-1185">Reference proteome</keyword>
<sequence length="479" mass="52883">MNLLDRTIDFIAALRRAGVPVSSAETVDAATAIGAMGWADRDGVRAAFAATLVKRPLYRPAFDTLFDLYFPPRIGDGVSLDPRAAASSGDGAGDGEPTEKMPPPEELSPEELEGLRRALRDQLLGALRDGDDEALRSLARDAVTSFGGGTGGSSGRSWYLYRALRAMSAETLVADLLSALMGDTARGGLAERVARQTISDRIRTFEEMVAAEVRRRMAEERGLEAVERSAVGPLDDQVEFLRASQRDLVELRRQVYPLARRLATQLTARRSLGRTGRLDFRRTVRASLATGGVPVDTRYRPRKPHKPELVVLCDVSGSVASFAHFTLMLTHALREQFSKVRAFAFIDTTDEVTRFLRGLDLGDMMARISAEADLVWYDGHSDYGHAIDAFAERYGEAVGPRTSLLILGDARNNYRPTSAHVFRRLCGQARHAYWLNPEPRSYWGSGDSATDVYADLVDEMVECRNIAQLEQFIERILPS</sequence>
<evidence type="ECO:0000256" key="1">
    <source>
        <dbReference type="SAM" id="MobiDB-lite"/>
    </source>
</evidence>
<dbReference type="RefSeq" id="WP_248824659.1">
    <property type="nucleotide sequence ID" value="NZ_JALKFT010000009.1"/>
</dbReference>
<name>A0ABT0JY16_9ACTN</name>
<dbReference type="PANTHER" id="PTHR39338:SF5">
    <property type="entry name" value="BLR6139 PROTEIN"/>
    <property type="match status" value="1"/>
</dbReference>